<dbReference type="OrthoDB" id="27832at2759"/>
<dbReference type="EMBL" id="JAEHOE010000226">
    <property type="protein sequence ID" value="KAG2482394.1"/>
    <property type="molecule type" value="Genomic_DNA"/>
</dbReference>
<accession>A0A836BP53</accession>
<dbReference type="PANTHER" id="PTHR12839:SF7">
    <property type="entry name" value="REGULATOR OF NONSENSE TRANSCRIPTS 2"/>
    <property type="match status" value="1"/>
</dbReference>
<feature type="coiled-coil region" evidence="3">
    <location>
        <begin position="6"/>
        <end position="64"/>
    </location>
</feature>
<organism evidence="6 7">
    <name type="scientific">Edaphochlamys debaryana</name>
    <dbReference type="NCBI Taxonomy" id="47281"/>
    <lineage>
        <taxon>Eukaryota</taxon>
        <taxon>Viridiplantae</taxon>
        <taxon>Chlorophyta</taxon>
        <taxon>core chlorophytes</taxon>
        <taxon>Chlorophyceae</taxon>
        <taxon>CS clade</taxon>
        <taxon>Chlamydomonadales</taxon>
        <taxon>Chlamydomonadales incertae sedis</taxon>
        <taxon>Edaphochlamys</taxon>
    </lineage>
</organism>
<dbReference type="SUPFAM" id="SSF48371">
    <property type="entry name" value="ARM repeat"/>
    <property type="match status" value="3"/>
</dbReference>
<evidence type="ECO:0000313" key="7">
    <source>
        <dbReference type="Proteomes" id="UP000612055"/>
    </source>
</evidence>
<feature type="domain" description="MIF4G" evidence="5">
    <location>
        <begin position="48"/>
        <end position="270"/>
    </location>
</feature>
<dbReference type="InterPro" id="IPR007193">
    <property type="entry name" value="Upf2/Nmd2_C"/>
</dbReference>
<dbReference type="Gene3D" id="1.25.40.180">
    <property type="match status" value="3"/>
</dbReference>
<feature type="compositionally biased region" description="Gly residues" evidence="4">
    <location>
        <begin position="1212"/>
        <end position="1231"/>
    </location>
</feature>
<comment type="caution">
    <text evidence="6">The sequence shown here is derived from an EMBL/GenBank/DDBJ whole genome shotgun (WGS) entry which is preliminary data.</text>
</comment>
<dbReference type="InterPro" id="IPR039762">
    <property type="entry name" value="Nmd2/UPF2"/>
</dbReference>
<feature type="compositionally biased region" description="Low complexity" evidence="4">
    <location>
        <begin position="446"/>
        <end position="487"/>
    </location>
</feature>
<feature type="domain" description="MIF4G" evidence="5">
    <location>
        <begin position="507"/>
        <end position="697"/>
    </location>
</feature>
<gene>
    <name evidence="6" type="ORF">HYH03_018672</name>
</gene>
<dbReference type="PANTHER" id="PTHR12839">
    <property type="entry name" value="NONSENSE-MEDIATED MRNA DECAY PROTEIN 2 UP-FRAMESHIFT SUPPRESSOR 2"/>
    <property type="match status" value="1"/>
</dbReference>
<dbReference type="AlphaFoldDB" id="A0A836BP53"/>
<sequence length="1231" mass="130768">MDAGALQEVASQVAAARKQLEAQRALREGNLNVTRPSEDDLKQLDSSIKRNSALTKKLKQLTEENKQGILDDIRKTNQSKYVSEAVSAIAEAPLRNVDVPAAVAVCSLLHQRYADFGSQVAPALAKVFPKPGADASAAGGGGGDRDGAKRRRAALRLLGELVAAGVVAGSGPLLGVLKDLALPDYKRDREGAVTCLTLLGTFTRPARELLLGQQPAAALAAASAAPPELLQQADAGGLPEDVSSALVTLRAEQAALDEELGKRFYLPEAEAAVLTKVFDRAFEAASAALAEDHRGLGAMEAENAALVNTRGDLPPDLAAEYERRRKAYEALHRAVAVLAEGLGRPMPELAEDAFTRLGAADTAKDAARDAASREAAAAAELANEPAFEDPDARAFYESLPEVRVLVPSVLLFGDSKDPRAAAKEAAAAGSVAGKEGPGDKDGGEGAAKPPAEGTSEPDASSSADAPAPADAADASVAAEDSAAADGEAGAGGDEAGGGGGGDGGAMDLIVTRLGSCVSRDLADELAVNFCYINSKANRRRLVRALVDVPRAGLQLVPFFARVVAVLASVFPDVPQGVIASLESTFGQLLRRKDPTGASLEPRLRTARYLAELAKFRLLPPGSFFSALKQLLDDFSGHNIDSAAALVESAGRFMYRCPETRVRMENMLEVMMRLKNARNLDPRHGALIESAYFAVKPPSKAAAARRTRPPIQEYIRLLIFDQLSEATIPAVLRKLLKLPWREYEQYVVKCLLKVVRGRFSNIPLVSCLAAGLAQYHDSVGVALVDCVLEEIRLGLESPGAGLYQKRMADVRLLGELYNYMLCNSTPVFETLYLLLTFGHEAPELAERLDPPDDFFRVRLVCALLDACGQYFGEGAARSRLDRFLTFFQAYILSKARLPLDVEFDLQDVLHTLRPSLRRYDSYDEALAAVQDIIAKEVAQFGAPLGTIGEEEGEEDERRAGGGGGRGEDDADAEDVRGDARSLDDMSGRSEEDERVGSVPLTPVTGCWQGAARWDELDDDFEREWAALMGETQSRLGGLSLAPTPQRPAASLEPTSAASGPGGGRAGAGAHAGGHRRPEPDSEVPGGEGPGNVTLRMLVKRGGKEDRTKELQVPLSSAVALAVRQREEAEAREREEMKRLVLAANRQQEEEQAAAAGFVLASAKAGAKRSGNPRAAKYTGQLDISVLDDFGPSSSYDMPYVPYDRSAQQQQQPGGAGCRGGRGSYGRGRGGGG</sequence>
<dbReference type="GO" id="GO:0005737">
    <property type="term" value="C:cytoplasm"/>
    <property type="evidence" value="ECO:0007669"/>
    <property type="project" value="UniProtKB-SubCell"/>
</dbReference>
<dbReference type="GO" id="GO:0003723">
    <property type="term" value="F:RNA binding"/>
    <property type="evidence" value="ECO:0007669"/>
    <property type="project" value="InterPro"/>
</dbReference>
<feature type="compositionally biased region" description="Gly residues" evidence="4">
    <location>
        <begin position="1058"/>
        <end position="1070"/>
    </location>
</feature>
<comment type="subcellular location">
    <subcellularLocation>
        <location evidence="1">Cytoplasm</location>
    </subcellularLocation>
</comment>
<dbReference type="Proteomes" id="UP000612055">
    <property type="component" value="Unassembled WGS sequence"/>
</dbReference>
<name>A0A836BP53_9CHLO</name>
<feature type="domain" description="MIF4G" evidence="5">
    <location>
        <begin position="712"/>
        <end position="914"/>
    </location>
</feature>
<feature type="compositionally biased region" description="Gly residues" evidence="4">
    <location>
        <begin position="488"/>
        <end position="499"/>
    </location>
</feature>
<reference evidence="6" key="1">
    <citation type="journal article" date="2020" name="bioRxiv">
        <title>Comparative genomics of Chlamydomonas.</title>
        <authorList>
            <person name="Craig R.J."/>
            <person name="Hasan A.R."/>
            <person name="Ness R.W."/>
            <person name="Keightley P.D."/>
        </authorList>
    </citation>
    <scope>NUCLEOTIDE SEQUENCE</scope>
    <source>
        <strain evidence="6">CCAP 11/70</strain>
    </source>
</reference>
<evidence type="ECO:0000259" key="5">
    <source>
        <dbReference type="SMART" id="SM00543"/>
    </source>
</evidence>
<feature type="region of interest" description="Disordered" evidence="4">
    <location>
        <begin position="1034"/>
        <end position="1113"/>
    </location>
</feature>
<keyword evidence="3" id="KW-0175">Coiled coil</keyword>
<dbReference type="Pfam" id="PF02854">
    <property type="entry name" value="MIF4G"/>
    <property type="match status" value="3"/>
</dbReference>
<keyword evidence="2" id="KW-0963">Cytoplasm</keyword>
<dbReference type="InterPro" id="IPR003890">
    <property type="entry name" value="MIF4G-like_typ-3"/>
</dbReference>
<evidence type="ECO:0000256" key="4">
    <source>
        <dbReference type="SAM" id="MobiDB-lite"/>
    </source>
</evidence>
<feature type="compositionally biased region" description="Basic and acidic residues" evidence="4">
    <location>
        <begin position="972"/>
        <end position="994"/>
    </location>
</feature>
<feature type="compositionally biased region" description="Low complexity" evidence="4">
    <location>
        <begin position="423"/>
        <end position="434"/>
    </location>
</feature>
<evidence type="ECO:0000256" key="2">
    <source>
        <dbReference type="ARBA" id="ARBA00022490"/>
    </source>
</evidence>
<keyword evidence="7" id="KW-1185">Reference proteome</keyword>
<dbReference type="SMART" id="SM00543">
    <property type="entry name" value="MIF4G"/>
    <property type="match status" value="3"/>
</dbReference>
<proteinExistence type="predicted"/>
<dbReference type="GO" id="GO:0000184">
    <property type="term" value="P:nuclear-transcribed mRNA catabolic process, nonsense-mediated decay"/>
    <property type="evidence" value="ECO:0007669"/>
    <property type="project" value="InterPro"/>
</dbReference>
<protein>
    <recommendedName>
        <fullName evidence="5">MIF4G domain-containing protein</fullName>
    </recommendedName>
</protein>
<evidence type="ECO:0000256" key="1">
    <source>
        <dbReference type="ARBA" id="ARBA00004496"/>
    </source>
</evidence>
<feature type="region of interest" description="Disordered" evidence="4">
    <location>
        <begin position="423"/>
        <end position="499"/>
    </location>
</feature>
<evidence type="ECO:0000313" key="6">
    <source>
        <dbReference type="EMBL" id="KAG2482394.1"/>
    </source>
</evidence>
<dbReference type="GO" id="GO:0035145">
    <property type="term" value="C:exon-exon junction complex"/>
    <property type="evidence" value="ECO:0007669"/>
    <property type="project" value="TreeGrafter"/>
</dbReference>
<dbReference type="Pfam" id="PF04050">
    <property type="entry name" value="Upf2"/>
    <property type="match status" value="1"/>
</dbReference>
<evidence type="ECO:0000256" key="3">
    <source>
        <dbReference type="SAM" id="Coils"/>
    </source>
</evidence>
<feature type="region of interest" description="Disordered" evidence="4">
    <location>
        <begin position="1194"/>
        <end position="1231"/>
    </location>
</feature>
<dbReference type="InterPro" id="IPR016024">
    <property type="entry name" value="ARM-type_fold"/>
</dbReference>
<dbReference type="FunFam" id="1.25.40.180:FF:000030">
    <property type="entry name" value="Regulator of nonsense transcripts UPF2"/>
    <property type="match status" value="1"/>
</dbReference>
<feature type="region of interest" description="Disordered" evidence="4">
    <location>
        <begin position="943"/>
        <end position="1003"/>
    </location>
</feature>